<feature type="transmembrane region" description="Helical" evidence="1">
    <location>
        <begin position="15"/>
        <end position="34"/>
    </location>
</feature>
<keyword evidence="1" id="KW-0812">Transmembrane</keyword>
<organism evidence="2 3">
    <name type="scientific">Prosthecobacter vanneervenii</name>
    <dbReference type="NCBI Taxonomy" id="48466"/>
    <lineage>
        <taxon>Bacteria</taxon>
        <taxon>Pseudomonadati</taxon>
        <taxon>Verrucomicrobiota</taxon>
        <taxon>Verrucomicrobiia</taxon>
        <taxon>Verrucomicrobiales</taxon>
        <taxon>Verrucomicrobiaceae</taxon>
        <taxon>Prosthecobacter</taxon>
    </lineage>
</organism>
<evidence type="ECO:0000256" key="1">
    <source>
        <dbReference type="SAM" id="Phobius"/>
    </source>
</evidence>
<keyword evidence="1" id="KW-0472">Membrane</keyword>
<keyword evidence="3" id="KW-1185">Reference proteome</keyword>
<evidence type="ECO:0000313" key="3">
    <source>
        <dbReference type="Proteomes" id="UP000590740"/>
    </source>
</evidence>
<name>A0A7W7YEB6_9BACT</name>
<proteinExistence type="predicted"/>
<dbReference type="Proteomes" id="UP000590740">
    <property type="component" value="Unassembled WGS sequence"/>
</dbReference>
<evidence type="ECO:0000313" key="2">
    <source>
        <dbReference type="EMBL" id="MBB5034437.1"/>
    </source>
</evidence>
<dbReference type="AlphaFoldDB" id="A0A7W7YEB6"/>
<protein>
    <submittedName>
        <fullName evidence="2">Uncharacterized protein</fullName>
    </submittedName>
</protein>
<accession>A0A7W7YEB6</accession>
<dbReference type="EMBL" id="JACHIG010000009">
    <property type="protein sequence ID" value="MBB5034437.1"/>
    <property type="molecule type" value="Genomic_DNA"/>
</dbReference>
<keyword evidence="1" id="KW-1133">Transmembrane helix</keyword>
<sequence length="39" mass="4469">MNERLESEGGRETRLVLHTFMESFLTLSTIGIIIHDANH</sequence>
<gene>
    <name evidence="2" type="ORF">HNQ65_004031</name>
</gene>
<comment type="caution">
    <text evidence="2">The sequence shown here is derived from an EMBL/GenBank/DDBJ whole genome shotgun (WGS) entry which is preliminary data.</text>
</comment>
<reference evidence="2 3" key="1">
    <citation type="submission" date="2020-08" db="EMBL/GenBank/DDBJ databases">
        <title>Genomic Encyclopedia of Type Strains, Phase IV (KMG-IV): sequencing the most valuable type-strain genomes for metagenomic binning, comparative biology and taxonomic classification.</title>
        <authorList>
            <person name="Goeker M."/>
        </authorList>
    </citation>
    <scope>NUCLEOTIDE SEQUENCE [LARGE SCALE GENOMIC DNA]</scope>
    <source>
        <strain evidence="2 3">DSM 12252</strain>
    </source>
</reference>